<name>A0ABT6FAM8_9BACT</name>
<accession>A0ABT6FAM8</accession>
<evidence type="ECO:0000313" key="1">
    <source>
        <dbReference type="EMBL" id="MDG3004643.1"/>
    </source>
</evidence>
<sequence length="116" mass="11881">MTTPTDPASAAAATTLPANVGRVLDVVYQFHTGASTVAPPSYIKIVDGAVSVMISGTVDGDFAALVDSLRNLGMQINATDATILAVTGLLPIDQLPTASQIPQVRSITAGDSPFLR</sequence>
<evidence type="ECO:0000313" key="2">
    <source>
        <dbReference type="Proteomes" id="UP001216907"/>
    </source>
</evidence>
<organism evidence="1 2">
    <name type="scientific">Paludisphaera mucosa</name>
    <dbReference type="NCBI Taxonomy" id="3030827"/>
    <lineage>
        <taxon>Bacteria</taxon>
        <taxon>Pseudomonadati</taxon>
        <taxon>Planctomycetota</taxon>
        <taxon>Planctomycetia</taxon>
        <taxon>Isosphaerales</taxon>
        <taxon>Isosphaeraceae</taxon>
        <taxon>Paludisphaera</taxon>
    </lineage>
</organism>
<reference evidence="1 2" key="1">
    <citation type="submission" date="2023-03" db="EMBL/GenBank/DDBJ databases">
        <title>Paludisphaera mucosa sp. nov. a novel planctomycete from northern fen.</title>
        <authorList>
            <person name="Ivanova A."/>
        </authorList>
    </citation>
    <scope>NUCLEOTIDE SEQUENCE [LARGE SCALE GENOMIC DNA]</scope>
    <source>
        <strain evidence="1 2">Pla2</strain>
    </source>
</reference>
<dbReference type="Proteomes" id="UP001216907">
    <property type="component" value="Unassembled WGS sequence"/>
</dbReference>
<dbReference type="EMBL" id="JARRAG010000002">
    <property type="protein sequence ID" value="MDG3004643.1"/>
    <property type="molecule type" value="Genomic_DNA"/>
</dbReference>
<dbReference type="RefSeq" id="WP_277860998.1">
    <property type="nucleotide sequence ID" value="NZ_JARRAG010000002.1"/>
</dbReference>
<proteinExistence type="predicted"/>
<keyword evidence="2" id="KW-1185">Reference proteome</keyword>
<protein>
    <submittedName>
        <fullName evidence="1">Uncharacterized protein</fullName>
    </submittedName>
</protein>
<gene>
    <name evidence="1" type="ORF">PZE19_12720</name>
</gene>
<comment type="caution">
    <text evidence="1">The sequence shown here is derived from an EMBL/GenBank/DDBJ whole genome shotgun (WGS) entry which is preliminary data.</text>
</comment>